<evidence type="ECO:0000313" key="1">
    <source>
        <dbReference type="EMBL" id="GIY13938.1"/>
    </source>
</evidence>
<evidence type="ECO:0000313" key="2">
    <source>
        <dbReference type="Proteomes" id="UP001054945"/>
    </source>
</evidence>
<protein>
    <submittedName>
        <fullName evidence="1">Uncharacterized protein</fullName>
    </submittedName>
</protein>
<organism evidence="1 2">
    <name type="scientific">Caerostris extrusa</name>
    <name type="common">Bark spider</name>
    <name type="synonym">Caerostris bankana</name>
    <dbReference type="NCBI Taxonomy" id="172846"/>
    <lineage>
        <taxon>Eukaryota</taxon>
        <taxon>Metazoa</taxon>
        <taxon>Ecdysozoa</taxon>
        <taxon>Arthropoda</taxon>
        <taxon>Chelicerata</taxon>
        <taxon>Arachnida</taxon>
        <taxon>Araneae</taxon>
        <taxon>Araneomorphae</taxon>
        <taxon>Entelegynae</taxon>
        <taxon>Araneoidea</taxon>
        <taxon>Araneidae</taxon>
        <taxon>Caerostris</taxon>
    </lineage>
</organism>
<comment type="caution">
    <text evidence="1">The sequence shown here is derived from an EMBL/GenBank/DDBJ whole genome shotgun (WGS) entry which is preliminary data.</text>
</comment>
<dbReference type="Proteomes" id="UP001054945">
    <property type="component" value="Unassembled WGS sequence"/>
</dbReference>
<gene>
    <name evidence="1" type="ORF">CEXT_583231</name>
</gene>
<sequence length="109" mass="12313">MHTPLRLVSIRNGHLFARHGSRRKCQNQGIKEARRCTTYANLSEKLRYGAHGEHAFRAYYLFLFDAEVCATAPWHDGANLTKDSEAAGSIFIIDEISNHQVGQSEPSRL</sequence>
<dbReference type="EMBL" id="BPLR01007021">
    <property type="protein sequence ID" value="GIY13938.1"/>
    <property type="molecule type" value="Genomic_DNA"/>
</dbReference>
<name>A0AAV4R1J9_CAEEX</name>
<dbReference type="AlphaFoldDB" id="A0AAV4R1J9"/>
<proteinExistence type="predicted"/>
<accession>A0AAV4R1J9</accession>
<keyword evidence="2" id="KW-1185">Reference proteome</keyword>
<reference evidence="1 2" key="1">
    <citation type="submission" date="2021-06" db="EMBL/GenBank/DDBJ databases">
        <title>Caerostris extrusa draft genome.</title>
        <authorList>
            <person name="Kono N."/>
            <person name="Arakawa K."/>
        </authorList>
    </citation>
    <scope>NUCLEOTIDE SEQUENCE [LARGE SCALE GENOMIC DNA]</scope>
</reference>